<dbReference type="EMBL" id="CM003380">
    <property type="protein sequence ID" value="KOM54397.1"/>
    <property type="molecule type" value="Genomic_DNA"/>
</dbReference>
<dbReference type="AlphaFoldDB" id="A0A0L9VHJ0"/>
<organism evidence="1 2">
    <name type="scientific">Phaseolus angularis</name>
    <name type="common">Azuki bean</name>
    <name type="synonym">Vigna angularis</name>
    <dbReference type="NCBI Taxonomy" id="3914"/>
    <lineage>
        <taxon>Eukaryota</taxon>
        <taxon>Viridiplantae</taxon>
        <taxon>Streptophyta</taxon>
        <taxon>Embryophyta</taxon>
        <taxon>Tracheophyta</taxon>
        <taxon>Spermatophyta</taxon>
        <taxon>Magnoliopsida</taxon>
        <taxon>eudicotyledons</taxon>
        <taxon>Gunneridae</taxon>
        <taxon>Pentapetalae</taxon>
        <taxon>rosids</taxon>
        <taxon>fabids</taxon>
        <taxon>Fabales</taxon>
        <taxon>Fabaceae</taxon>
        <taxon>Papilionoideae</taxon>
        <taxon>50 kb inversion clade</taxon>
        <taxon>NPAAA clade</taxon>
        <taxon>indigoferoid/millettioid clade</taxon>
        <taxon>Phaseoleae</taxon>
        <taxon>Vigna</taxon>
    </lineage>
</organism>
<name>A0A0L9VHJ0_PHAAN</name>
<dbReference type="Proteomes" id="UP000053144">
    <property type="component" value="Chromosome 10"/>
</dbReference>
<evidence type="ECO:0000313" key="2">
    <source>
        <dbReference type="Proteomes" id="UP000053144"/>
    </source>
</evidence>
<accession>A0A0L9VHJ0</accession>
<gene>
    <name evidence="1" type="ORF">LR48_Vigan10g028900</name>
</gene>
<sequence>MMEATPGCAEEAPQLKELAANERKQWSPAFHQPNTAANPTGRPKLSPATSIVARVTADHRANFSSPASLRARESTLASPRCALTAVPPTILRCQSRRHKCIKQGRRRRDCRRQRLLRPGEPSEFPFLFFQTLGFLSSFLTPQRSTGAMETPLWSAHVGFITGHECEAKVLVGVSLFTAPLPLETEPLVAAHTSTELGWGFSRSQIPRHHGMVGHATSFFSESSQENGVAVVHFTLVGDSNDAVLEHVESRGSAIEVGVDAAK</sequence>
<reference evidence="2" key="1">
    <citation type="journal article" date="2015" name="Proc. Natl. Acad. Sci. U.S.A.">
        <title>Genome sequencing of adzuki bean (Vigna angularis) provides insight into high starch and low fat accumulation and domestication.</title>
        <authorList>
            <person name="Yang K."/>
            <person name="Tian Z."/>
            <person name="Chen C."/>
            <person name="Luo L."/>
            <person name="Zhao B."/>
            <person name="Wang Z."/>
            <person name="Yu L."/>
            <person name="Li Y."/>
            <person name="Sun Y."/>
            <person name="Li W."/>
            <person name="Chen Y."/>
            <person name="Li Y."/>
            <person name="Zhang Y."/>
            <person name="Ai D."/>
            <person name="Zhao J."/>
            <person name="Shang C."/>
            <person name="Ma Y."/>
            <person name="Wu B."/>
            <person name="Wang M."/>
            <person name="Gao L."/>
            <person name="Sun D."/>
            <person name="Zhang P."/>
            <person name="Guo F."/>
            <person name="Wang W."/>
            <person name="Li Y."/>
            <person name="Wang J."/>
            <person name="Varshney R.K."/>
            <person name="Wang J."/>
            <person name="Ling H.Q."/>
            <person name="Wan P."/>
        </authorList>
    </citation>
    <scope>NUCLEOTIDE SEQUENCE</scope>
    <source>
        <strain evidence="2">cv. Jingnong 6</strain>
    </source>
</reference>
<proteinExistence type="predicted"/>
<evidence type="ECO:0000313" key="1">
    <source>
        <dbReference type="EMBL" id="KOM54397.1"/>
    </source>
</evidence>
<dbReference type="Gramene" id="KOM54397">
    <property type="protein sequence ID" value="KOM54397"/>
    <property type="gene ID" value="LR48_Vigan10g028900"/>
</dbReference>
<protein>
    <submittedName>
        <fullName evidence="1">Uncharacterized protein</fullName>
    </submittedName>
</protein>